<evidence type="ECO:0000256" key="2">
    <source>
        <dbReference type="ARBA" id="ARBA00022670"/>
    </source>
</evidence>
<evidence type="ECO:0000256" key="3">
    <source>
        <dbReference type="ARBA" id="ARBA00022801"/>
    </source>
</evidence>
<dbReference type="GO" id="GO:0080164">
    <property type="term" value="P:regulation of nitric oxide metabolic process"/>
    <property type="evidence" value="ECO:0007669"/>
    <property type="project" value="TreeGrafter"/>
</dbReference>
<dbReference type="GO" id="GO:0008237">
    <property type="term" value="F:metallopeptidase activity"/>
    <property type="evidence" value="ECO:0007669"/>
    <property type="project" value="UniProtKB-KW"/>
</dbReference>
<dbReference type="OrthoDB" id="9785840at2"/>
<dbReference type="PANTHER" id="PTHR31817">
    <property type="match status" value="1"/>
</dbReference>
<comment type="cofactor">
    <cofactor evidence="1">
        <name>Zn(2+)</name>
        <dbReference type="ChEBI" id="CHEBI:29105"/>
    </cofactor>
</comment>
<proteinExistence type="predicted"/>
<evidence type="ECO:0000313" key="5">
    <source>
        <dbReference type="EMBL" id="SFN64964.1"/>
    </source>
</evidence>
<dbReference type="STRING" id="684065.SAMN05421738_11828"/>
<dbReference type="SMART" id="SM01154">
    <property type="entry name" value="DUF1704"/>
    <property type="match status" value="1"/>
</dbReference>
<reference evidence="6" key="1">
    <citation type="submission" date="2016-10" db="EMBL/GenBank/DDBJ databases">
        <authorList>
            <person name="Varghese N."/>
            <person name="Submissions S."/>
        </authorList>
    </citation>
    <scope>NUCLEOTIDE SEQUENCE [LARGE SCALE GENOMIC DNA]</scope>
    <source>
        <strain evidence="6">XJ109</strain>
    </source>
</reference>
<dbReference type="Proteomes" id="UP000199149">
    <property type="component" value="Unassembled WGS sequence"/>
</dbReference>
<organism evidence="5 6">
    <name type="scientific">Algoriella xinjiangensis</name>
    <dbReference type="NCBI Taxonomy" id="684065"/>
    <lineage>
        <taxon>Bacteria</taxon>
        <taxon>Pseudomonadati</taxon>
        <taxon>Bacteroidota</taxon>
        <taxon>Flavobacteriia</taxon>
        <taxon>Flavobacteriales</taxon>
        <taxon>Weeksellaceae</taxon>
        <taxon>Algoriella</taxon>
    </lineage>
</organism>
<dbReference type="InterPro" id="IPR007709">
    <property type="entry name" value="N-FG_amidohydro"/>
</dbReference>
<evidence type="ECO:0000313" key="6">
    <source>
        <dbReference type="Proteomes" id="UP000199149"/>
    </source>
</evidence>
<keyword evidence="6" id="KW-1185">Reference proteome</keyword>
<evidence type="ECO:0008006" key="7">
    <source>
        <dbReference type="Google" id="ProtNLM"/>
    </source>
</evidence>
<keyword evidence="3" id="KW-0378">Hydrolase</keyword>
<keyword evidence="4" id="KW-0482">Metalloprotease</keyword>
<evidence type="ECO:0000256" key="1">
    <source>
        <dbReference type="ARBA" id="ARBA00001947"/>
    </source>
</evidence>
<dbReference type="InterPro" id="IPR012548">
    <property type="entry name" value="MATCAP"/>
</dbReference>
<accession>A0A1I5AR74</accession>
<gene>
    <name evidence="5" type="ORF">SAMN05421738_11828</name>
</gene>
<name>A0A1I5AR74_9FLAO</name>
<dbReference type="Pfam" id="PF05013">
    <property type="entry name" value="FGase"/>
    <property type="match status" value="1"/>
</dbReference>
<dbReference type="EMBL" id="FOUZ01000018">
    <property type="protein sequence ID" value="SFN64964.1"/>
    <property type="molecule type" value="Genomic_DNA"/>
</dbReference>
<dbReference type="RefSeq" id="WP_092910191.1">
    <property type="nucleotide sequence ID" value="NZ_FOUZ01000018.1"/>
</dbReference>
<dbReference type="GO" id="GO:0006508">
    <property type="term" value="P:proteolysis"/>
    <property type="evidence" value="ECO:0007669"/>
    <property type="project" value="UniProtKB-KW"/>
</dbReference>
<dbReference type="PANTHER" id="PTHR31817:SF0">
    <property type="entry name" value="CHROMOSOME UNDETERMINED SCAFFOLD_67, WHOLE GENOME SHOTGUN SEQUENCE"/>
    <property type="match status" value="1"/>
</dbReference>
<dbReference type="InterPro" id="IPR012656">
    <property type="entry name" value="CHP02421_QEGLA"/>
</dbReference>
<dbReference type="SUPFAM" id="SSF53187">
    <property type="entry name" value="Zn-dependent exopeptidases"/>
    <property type="match status" value="1"/>
</dbReference>
<dbReference type="NCBIfam" id="TIGR02421">
    <property type="entry name" value="QEGLA"/>
    <property type="match status" value="1"/>
</dbReference>
<dbReference type="Pfam" id="PF08014">
    <property type="entry name" value="MATCAP"/>
    <property type="match status" value="1"/>
</dbReference>
<dbReference type="Gene3D" id="3.40.630.40">
    <property type="entry name" value="Zn-dependent exopeptidases"/>
    <property type="match status" value="1"/>
</dbReference>
<protein>
    <recommendedName>
        <fullName evidence="7">Flavohemoglobin expression-modulating QEGLA motif protein</fullName>
    </recommendedName>
</protein>
<dbReference type="AlphaFoldDB" id="A0A1I5AR74"/>
<keyword evidence="2" id="KW-0645">Protease</keyword>
<sequence length="668" mass="77995">MKSLSIQQILDNIENEVVFEAYSEDESFKIKIDEYIPYVCAAIHDGSHMRDDVRDKCLLSNYERWYEEDPHTAEFVETFPVLIQGCDSRFEYDLNRAPATAVYEEAWGKQVWKDPLTSSQKQVSLAKHTAFYEVVEALIKKLETKFKSCLVYDIHSYNWKRWDRPVPVFNIGAEKVDKERYGSYVESWRDELAQIELENIHNYSAINDVFYGRGYLLEFVTNRFKNTLVLATEVSKIYCDELTGESFPEIINQIKEGFKTAILNHAFQFVKTETTYKVGSKQVNILHNELESDLIKIDKQLFQLVNDFELLSVINPINLEFEKKKFLASKYTYEPQFKYNPLNINPFEFKRKLSNIKVEKINDISIQNMYVDTINSYFDKVDLLANLGTNKFLYNSLRYFGEPSKKDIENANFILYCPEFRIDNHGDYTEEEVINLFQKATDDYGFQFDIEVSDDIASKALVINSKRKVVIKKGVKFDKRFTNGLIEHEIGVHMVTTMNALDQPLKIFSVGLPVNTLTQEGLAILSEYYTDSINHNRLRELGLRVMAVHMLTSGKSFNETFMLLMEEYKMLPEDAFYLTTRVYRGGGFTKDALYLKGFKTILNYVDQGRSLDNLLIGKTSVEYIDTIDELVERKMINKPKYYTKIFKKHLENPEINPILHYIFNGIKD</sequence>
<evidence type="ECO:0000256" key="4">
    <source>
        <dbReference type="ARBA" id="ARBA00023049"/>
    </source>
</evidence>